<feature type="domain" description="Farnesoic acid O-methyl transferase" evidence="1">
    <location>
        <begin position="89"/>
        <end position="238"/>
    </location>
</feature>
<dbReference type="OMA" id="YCMEVAS"/>
<accession>A0A084WL77</accession>
<dbReference type="Pfam" id="PF12248">
    <property type="entry name" value="Methyltransf_FA"/>
    <property type="match status" value="1"/>
</dbReference>
<dbReference type="VEuPathDB" id="VectorBase:ASIC019014"/>
<dbReference type="InterPro" id="IPR022041">
    <property type="entry name" value="Methyltransf_FA"/>
</dbReference>
<dbReference type="EnsemblMetazoa" id="ASIC019014-RA">
    <property type="protein sequence ID" value="ASIC019014-PA"/>
    <property type="gene ID" value="ASIC019014"/>
</dbReference>
<name>A0A084WL77_ANOSI</name>
<proteinExistence type="predicted"/>
<gene>
    <name evidence="2" type="ORF">ZHAS_00019014</name>
</gene>
<keyword evidence="4" id="KW-1185">Reference proteome</keyword>
<reference evidence="3" key="2">
    <citation type="submission" date="2020-05" db="UniProtKB">
        <authorList>
            <consortium name="EnsemblMetazoa"/>
        </authorList>
    </citation>
    <scope>IDENTIFICATION</scope>
</reference>
<sequence>MFFKIGDWFFGGSTSFSPGDPQKTGICDSHNYVGCTNVAQYITCYQGKEVGFEDPLVSSMPTVNPVVGSVGRKVKTVHGCLQLEKVPGYKEPLEYFATDNFRYIGTTPHSKYIRVGMVGETDGTLRFGASRYPNDGVVWEVYLAGLSGQYTEISRQTRSGTVDYSNTSLLRIITPNIMSKTRPFMFRIEAFNNGTVQLTKDGERKPFLEFGDGKNHLEMSYIAFTLWKYDVFYFYDCPLNTDSNNIDDTVLLKCSLA</sequence>
<evidence type="ECO:0000313" key="3">
    <source>
        <dbReference type="EnsemblMetazoa" id="ASIC019014-PA"/>
    </source>
</evidence>
<dbReference type="PANTHER" id="PTHR36695">
    <property type="entry name" value="AGAP008648-PA"/>
    <property type="match status" value="1"/>
</dbReference>
<dbReference type="PANTHER" id="PTHR36695:SF12">
    <property type="entry name" value="AGAP008648-PA"/>
    <property type="match status" value="1"/>
</dbReference>
<evidence type="ECO:0000313" key="4">
    <source>
        <dbReference type="Proteomes" id="UP000030765"/>
    </source>
</evidence>
<dbReference type="Proteomes" id="UP000030765">
    <property type="component" value="Unassembled WGS sequence"/>
</dbReference>
<dbReference type="AlphaFoldDB" id="A0A084WL77"/>
<evidence type="ECO:0000259" key="1">
    <source>
        <dbReference type="Pfam" id="PF12248"/>
    </source>
</evidence>
<organism evidence="2">
    <name type="scientific">Anopheles sinensis</name>
    <name type="common">Mosquito</name>
    <dbReference type="NCBI Taxonomy" id="74873"/>
    <lineage>
        <taxon>Eukaryota</taxon>
        <taxon>Metazoa</taxon>
        <taxon>Ecdysozoa</taxon>
        <taxon>Arthropoda</taxon>
        <taxon>Hexapoda</taxon>
        <taxon>Insecta</taxon>
        <taxon>Pterygota</taxon>
        <taxon>Neoptera</taxon>
        <taxon>Endopterygota</taxon>
        <taxon>Diptera</taxon>
        <taxon>Nematocera</taxon>
        <taxon>Culicoidea</taxon>
        <taxon>Culicidae</taxon>
        <taxon>Anophelinae</taxon>
        <taxon>Anopheles</taxon>
    </lineage>
</organism>
<reference evidence="2 4" key="1">
    <citation type="journal article" date="2014" name="BMC Genomics">
        <title>Genome sequence of Anopheles sinensis provides insight into genetics basis of mosquito competence for malaria parasites.</title>
        <authorList>
            <person name="Zhou D."/>
            <person name="Zhang D."/>
            <person name="Ding G."/>
            <person name="Shi L."/>
            <person name="Hou Q."/>
            <person name="Ye Y."/>
            <person name="Xu Y."/>
            <person name="Zhou H."/>
            <person name="Xiong C."/>
            <person name="Li S."/>
            <person name="Yu J."/>
            <person name="Hong S."/>
            <person name="Yu X."/>
            <person name="Zou P."/>
            <person name="Chen C."/>
            <person name="Chang X."/>
            <person name="Wang W."/>
            <person name="Lv Y."/>
            <person name="Sun Y."/>
            <person name="Ma L."/>
            <person name="Shen B."/>
            <person name="Zhu C."/>
        </authorList>
    </citation>
    <scope>NUCLEOTIDE SEQUENCE [LARGE SCALE GENOMIC DNA]</scope>
</reference>
<dbReference type="EMBL" id="KE525350">
    <property type="protein sequence ID" value="KFB50971.1"/>
    <property type="molecule type" value="Genomic_DNA"/>
</dbReference>
<protein>
    <submittedName>
        <fullName evidence="3">Methyltransf_FA domain-containing protein</fullName>
    </submittedName>
</protein>
<dbReference type="OrthoDB" id="2142040at2759"/>
<evidence type="ECO:0000313" key="2">
    <source>
        <dbReference type="EMBL" id="KFB50971.1"/>
    </source>
</evidence>
<dbReference type="EMBL" id="ATLV01024197">
    <property type="status" value="NOT_ANNOTATED_CDS"/>
    <property type="molecule type" value="Genomic_DNA"/>
</dbReference>
<dbReference type="VEuPathDB" id="VectorBase:ASIS019835"/>